<evidence type="ECO:0000313" key="2">
    <source>
        <dbReference type="Ensembl" id="ENSCCRP00000138009.1"/>
    </source>
</evidence>
<dbReference type="Gene3D" id="3.30.420.10">
    <property type="entry name" value="Ribonuclease H-like superfamily/Ribonuclease H"/>
    <property type="match status" value="1"/>
</dbReference>
<keyword evidence="3" id="KW-1185">Reference proteome</keyword>
<dbReference type="InterPro" id="IPR036397">
    <property type="entry name" value="RNaseH_sf"/>
</dbReference>
<organism evidence="2 3">
    <name type="scientific">Cyprinus carpio carpio</name>
    <dbReference type="NCBI Taxonomy" id="630221"/>
    <lineage>
        <taxon>Eukaryota</taxon>
        <taxon>Metazoa</taxon>
        <taxon>Chordata</taxon>
        <taxon>Craniata</taxon>
        <taxon>Vertebrata</taxon>
        <taxon>Euteleostomi</taxon>
        <taxon>Actinopterygii</taxon>
        <taxon>Neopterygii</taxon>
        <taxon>Teleostei</taxon>
        <taxon>Ostariophysi</taxon>
        <taxon>Cypriniformes</taxon>
        <taxon>Cyprinidae</taxon>
        <taxon>Cyprininae</taxon>
        <taxon>Cyprinus</taxon>
    </lineage>
</organism>
<proteinExistence type="predicted"/>
<evidence type="ECO:0000259" key="1">
    <source>
        <dbReference type="Pfam" id="PF13358"/>
    </source>
</evidence>
<dbReference type="Proteomes" id="UP001108240">
    <property type="component" value="Unplaced"/>
</dbReference>
<name>A0A9J7ZYF3_CYPCA</name>
<dbReference type="OMA" id="CKEEWIK"/>
<reference evidence="2" key="2">
    <citation type="submission" date="2025-09" db="UniProtKB">
        <authorList>
            <consortium name="Ensembl"/>
        </authorList>
    </citation>
    <scope>IDENTIFICATION</scope>
</reference>
<dbReference type="GO" id="GO:0003676">
    <property type="term" value="F:nucleic acid binding"/>
    <property type="evidence" value="ECO:0007669"/>
    <property type="project" value="InterPro"/>
</dbReference>
<evidence type="ECO:0000313" key="3">
    <source>
        <dbReference type="Proteomes" id="UP001108240"/>
    </source>
</evidence>
<dbReference type="AlphaFoldDB" id="A0A9J7ZYF3"/>
<dbReference type="InterPro" id="IPR038717">
    <property type="entry name" value="Tc1-like_DDE_dom"/>
</dbReference>
<feature type="domain" description="Tc1-like transposase DDE" evidence="1">
    <location>
        <begin position="6"/>
        <end position="62"/>
    </location>
</feature>
<dbReference type="GeneTree" id="ENSGT01120000271870"/>
<reference evidence="2" key="1">
    <citation type="submission" date="2025-08" db="UniProtKB">
        <authorList>
            <consortium name="Ensembl"/>
        </authorList>
    </citation>
    <scope>IDENTIFICATION</scope>
</reference>
<sequence>FTFKYDNEPKHTAKLTTQWLKVKKVNVLAWPSESPDLNPTENLWNDLKTAVHKRNLKDLERICKEEWIKIPPEMCANLVTNYKNRLTSVPPSTGFCTKY</sequence>
<dbReference type="Ensembl" id="ENSCCRT00000108810.1">
    <property type="protein sequence ID" value="ENSCCRP00000138009.1"/>
    <property type="gene ID" value="ENSCCRG00000073238.1"/>
</dbReference>
<accession>A0A9J7ZYF3</accession>
<protein>
    <recommendedName>
        <fullName evidence="1">Tc1-like transposase DDE domain-containing protein</fullName>
    </recommendedName>
</protein>
<dbReference type="Pfam" id="PF13358">
    <property type="entry name" value="DDE_3"/>
    <property type="match status" value="1"/>
</dbReference>